<reference evidence="1" key="3">
    <citation type="submission" date="2025-08" db="UniProtKB">
        <authorList>
            <consortium name="Ensembl"/>
        </authorList>
    </citation>
    <scope>IDENTIFICATION</scope>
</reference>
<dbReference type="PANTHER" id="PTHR43975:SF2">
    <property type="entry name" value="EG:BACR7A4.14 PROTEIN-RELATED"/>
    <property type="match status" value="1"/>
</dbReference>
<reference evidence="2" key="1">
    <citation type="journal article" date="2002" name="Science">
        <title>The draft genome of Ciona intestinalis: insights into chordate and vertebrate origins.</title>
        <authorList>
            <person name="Dehal P."/>
            <person name="Satou Y."/>
            <person name="Campbell R.K."/>
            <person name="Chapman J."/>
            <person name="Degnan B."/>
            <person name="De Tomaso A."/>
            <person name="Davidson B."/>
            <person name="Di Gregorio A."/>
            <person name="Gelpke M."/>
            <person name="Goodstein D.M."/>
            <person name="Harafuji N."/>
            <person name="Hastings K.E."/>
            <person name="Ho I."/>
            <person name="Hotta K."/>
            <person name="Huang W."/>
            <person name="Kawashima T."/>
            <person name="Lemaire P."/>
            <person name="Martinez D."/>
            <person name="Meinertzhagen I.A."/>
            <person name="Necula S."/>
            <person name="Nonaka M."/>
            <person name="Putnam N."/>
            <person name="Rash S."/>
            <person name="Saiga H."/>
            <person name="Satake M."/>
            <person name="Terry A."/>
            <person name="Yamada L."/>
            <person name="Wang H.G."/>
            <person name="Awazu S."/>
            <person name="Azumi K."/>
            <person name="Boore J."/>
            <person name="Branno M."/>
            <person name="Chin-Bow S."/>
            <person name="DeSantis R."/>
            <person name="Doyle S."/>
            <person name="Francino P."/>
            <person name="Keys D.N."/>
            <person name="Haga S."/>
            <person name="Hayashi H."/>
            <person name="Hino K."/>
            <person name="Imai K.S."/>
            <person name="Inaba K."/>
            <person name="Kano S."/>
            <person name="Kobayashi K."/>
            <person name="Kobayashi M."/>
            <person name="Lee B.I."/>
            <person name="Makabe K.W."/>
            <person name="Manohar C."/>
            <person name="Matassi G."/>
            <person name="Medina M."/>
            <person name="Mochizuki Y."/>
            <person name="Mount S."/>
            <person name="Morishita T."/>
            <person name="Miura S."/>
            <person name="Nakayama A."/>
            <person name="Nishizaka S."/>
            <person name="Nomoto H."/>
            <person name="Ohta F."/>
            <person name="Oishi K."/>
            <person name="Rigoutsos I."/>
            <person name="Sano M."/>
            <person name="Sasaki A."/>
            <person name="Sasakura Y."/>
            <person name="Shoguchi E."/>
            <person name="Shin-i T."/>
            <person name="Spagnuolo A."/>
            <person name="Stainier D."/>
            <person name="Suzuki M.M."/>
            <person name="Tassy O."/>
            <person name="Takatori N."/>
            <person name="Tokuoka M."/>
            <person name="Yagi K."/>
            <person name="Yoshizaki F."/>
            <person name="Wada S."/>
            <person name="Zhang C."/>
            <person name="Hyatt P.D."/>
            <person name="Larimer F."/>
            <person name="Detter C."/>
            <person name="Doggett N."/>
            <person name="Glavina T."/>
            <person name="Hawkins T."/>
            <person name="Richardson P."/>
            <person name="Lucas S."/>
            <person name="Kohara Y."/>
            <person name="Levine M."/>
            <person name="Satoh N."/>
            <person name="Rokhsar D.S."/>
        </authorList>
    </citation>
    <scope>NUCLEOTIDE SEQUENCE [LARGE SCALE GENOMIC DNA]</scope>
</reference>
<organism evidence="1 2">
    <name type="scientific">Ciona intestinalis</name>
    <name type="common">Transparent sea squirt</name>
    <name type="synonym">Ascidia intestinalis</name>
    <dbReference type="NCBI Taxonomy" id="7719"/>
    <lineage>
        <taxon>Eukaryota</taxon>
        <taxon>Metazoa</taxon>
        <taxon>Chordata</taxon>
        <taxon>Tunicata</taxon>
        <taxon>Ascidiacea</taxon>
        <taxon>Phlebobranchia</taxon>
        <taxon>Cionidae</taxon>
        <taxon>Ciona</taxon>
    </lineage>
</organism>
<dbReference type="InterPro" id="IPR002347">
    <property type="entry name" value="SDR_fam"/>
</dbReference>
<dbReference type="Ensembl" id="ENSCINT00000031746.1">
    <property type="protein sequence ID" value="ENSCINP00000033378.1"/>
    <property type="gene ID" value="ENSCING00000022239.1"/>
</dbReference>
<dbReference type="PRINTS" id="PR00081">
    <property type="entry name" value="GDHRDH"/>
</dbReference>
<dbReference type="HOGENOM" id="CLU_010194_1_0_1"/>
<evidence type="ECO:0000313" key="2">
    <source>
        <dbReference type="Proteomes" id="UP000008144"/>
    </source>
</evidence>
<accession>A0A1W2WQL6</accession>
<dbReference type="FunFam" id="3.40.50.720:FF:000084">
    <property type="entry name" value="Short-chain dehydrogenase reductase"/>
    <property type="match status" value="1"/>
</dbReference>
<dbReference type="OMA" id="DAVFPGM"/>
<name>H2XUP4_CIOIN</name>
<dbReference type="KEGG" id="cin:100185800"/>
<evidence type="ECO:0000313" key="1">
    <source>
        <dbReference type="Ensembl" id="ENSCINP00000033378.1"/>
    </source>
</evidence>
<dbReference type="SUPFAM" id="SSF51735">
    <property type="entry name" value="NAD(P)-binding Rossmann-fold domains"/>
    <property type="match status" value="1"/>
</dbReference>
<dbReference type="AlphaFoldDB" id="H2XUP4"/>
<dbReference type="Proteomes" id="UP000008144">
    <property type="component" value="Chromosome 9"/>
</dbReference>
<dbReference type="PANTHER" id="PTHR43975">
    <property type="entry name" value="ZGC:101858"/>
    <property type="match status" value="1"/>
</dbReference>
<accession>H2XUP4</accession>
<protein>
    <submittedName>
        <fullName evidence="1">Glucose 1-dehydrogenase</fullName>
    </submittedName>
</protein>
<sequence length="250" mass="26670">MFKGRAVLITGASGAFGSAIALQFAKESANLALTGRNLDKLNKVADKCKALGAEKVVPIVADLTKKNDLSRIISTTTSQLGRLDSLVNNAGYYVHHSLFQVTWEEIDDTFAVNVKAPLMLSQLAMPFLLETKGCIVNISSATPPSQNPALVSRMSRGAVDQLTLNLASEFVKQGVRANVVKPALSKTGLTEAQLSNETFEERAKMQPLGGLLEHTDIADAVVFLSSPKASKITGQFLLVDAGVSVMPRIS</sequence>
<dbReference type="EMBL" id="EAAA01002967">
    <property type="status" value="NOT_ANNOTATED_CDS"/>
    <property type="molecule type" value="Genomic_DNA"/>
</dbReference>
<proteinExistence type="predicted"/>
<dbReference type="GeneID" id="100185800"/>
<dbReference type="Gene3D" id="3.40.50.720">
    <property type="entry name" value="NAD(P)-binding Rossmann-like Domain"/>
    <property type="match status" value="1"/>
</dbReference>
<gene>
    <name evidence="1" type="primary">LOC100185800</name>
</gene>
<dbReference type="RefSeq" id="XP_002132150.1">
    <property type="nucleotide sequence ID" value="XM_002132114.5"/>
</dbReference>
<keyword evidence="2" id="KW-1185">Reference proteome</keyword>
<dbReference type="GeneTree" id="ENSGT00940000164675"/>
<dbReference type="OrthoDB" id="1669814at2759"/>
<reference evidence="1" key="4">
    <citation type="submission" date="2025-09" db="UniProtKB">
        <authorList>
            <consortium name="Ensembl"/>
        </authorList>
    </citation>
    <scope>IDENTIFICATION</scope>
</reference>
<dbReference type="Pfam" id="PF13561">
    <property type="entry name" value="adh_short_C2"/>
    <property type="match status" value="1"/>
</dbReference>
<dbReference type="PRINTS" id="PR00080">
    <property type="entry name" value="SDRFAMILY"/>
</dbReference>
<dbReference type="InParanoid" id="H2XUP4"/>
<reference evidence="1" key="2">
    <citation type="journal article" date="2008" name="Genome Biol.">
        <title>Improved genome assembly and evidence-based global gene model set for the chordate Ciona intestinalis: new insight into intron and operon populations.</title>
        <authorList>
            <person name="Satou Y."/>
            <person name="Mineta K."/>
            <person name="Ogasawara M."/>
            <person name="Sasakura Y."/>
            <person name="Shoguchi E."/>
            <person name="Ueno K."/>
            <person name="Yamada L."/>
            <person name="Matsumoto J."/>
            <person name="Wasserscheid J."/>
            <person name="Dewar K."/>
            <person name="Wiley G.B."/>
            <person name="Macmil S.L."/>
            <person name="Roe B.A."/>
            <person name="Zeller R.W."/>
            <person name="Hastings K.E."/>
            <person name="Lemaire P."/>
            <person name="Lindquist E."/>
            <person name="Endo T."/>
            <person name="Hotta K."/>
            <person name="Inaba K."/>
        </authorList>
    </citation>
    <scope>NUCLEOTIDE SEQUENCE [LARGE SCALE GENOMIC DNA]</scope>
    <source>
        <strain evidence="1">wild type</strain>
    </source>
</reference>
<dbReference type="InterPro" id="IPR036291">
    <property type="entry name" value="NAD(P)-bd_dom_sf"/>
</dbReference>
<dbReference type="GO" id="GO:0016491">
    <property type="term" value="F:oxidoreductase activity"/>
    <property type="evidence" value="ECO:0000318"/>
    <property type="project" value="GO_Central"/>
</dbReference>